<feature type="domain" description="DUF7660" evidence="1">
    <location>
        <begin position="12"/>
        <end position="84"/>
    </location>
</feature>
<sequence length="84" mass="9791">MDLDDQVEEIETKEDFANFLHAFRETLLRQPDEWENSTLERFLDAMEAWVNSMEGYVLNSGDADILRPSWKTFAKILSAASVYE</sequence>
<evidence type="ECO:0000313" key="3">
    <source>
        <dbReference type="Proteomes" id="UP000646386"/>
    </source>
</evidence>
<dbReference type="InterPro" id="IPR056077">
    <property type="entry name" value="DUF7660"/>
</dbReference>
<evidence type="ECO:0000313" key="2">
    <source>
        <dbReference type="EMBL" id="QXI08535.1"/>
    </source>
</evidence>
<name>A0ABX8Q4H5_9PSED</name>
<protein>
    <recommendedName>
        <fullName evidence="1">DUF7660 domain-containing protein</fullName>
    </recommendedName>
</protein>
<evidence type="ECO:0000259" key="1">
    <source>
        <dbReference type="Pfam" id="PF24693"/>
    </source>
</evidence>
<reference evidence="2 3" key="2">
    <citation type="journal article" date="2021" name="Microorganisms">
        <title>The Ever-Expanding Pseudomonas Genus: Description of 43 New Species and Partition of the Pseudomonas putida Group.</title>
        <authorList>
            <person name="Girard L."/>
            <person name="Lood C."/>
            <person name="Hofte M."/>
            <person name="Vandamme P."/>
            <person name="Rokni-Zadeh H."/>
            <person name="van Noort V."/>
            <person name="Lavigne R."/>
            <person name="De Mot R."/>
        </authorList>
    </citation>
    <scope>NUCLEOTIDE SEQUENCE [LARGE SCALE GENOMIC DNA]</scope>
    <source>
        <strain evidence="2 3">ZA 5.3</strain>
    </source>
</reference>
<dbReference type="EMBL" id="CP077089">
    <property type="protein sequence ID" value="QXI08535.1"/>
    <property type="molecule type" value="Genomic_DNA"/>
</dbReference>
<reference evidence="2 3" key="1">
    <citation type="journal article" date="2020" name="Microorganisms">
        <title>Reliable Identification of Environmental Pseudomonas Isolates Using the rpoD Gene.</title>
        <authorList>
            <consortium name="The Broad Institute Genome Sequencing Platform"/>
            <person name="Girard L."/>
            <person name="Lood C."/>
            <person name="Rokni-Zadeh H."/>
            <person name="van Noort V."/>
            <person name="Lavigne R."/>
            <person name="De Mot R."/>
        </authorList>
    </citation>
    <scope>NUCLEOTIDE SEQUENCE [LARGE SCALE GENOMIC DNA]</scope>
    <source>
        <strain evidence="2 3">ZA 5.3</strain>
    </source>
</reference>
<dbReference type="RefSeq" id="WP_186614387.1">
    <property type="nucleotide sequence ID" value="NZ_CP077089.1"/>
</dbReference>
<keyword evidence="3" id="KW-1185">Reference proteome</keyword>
<organism evidence="2 3">
    <name type="scientific">Pseudomonas tensinigenes</name>
    <dbReference type="NCBI Taxonomy" id="2745511"/>
    <lineage>
        <taxon>Bacteria</taxon>
        <taxon>Pseudomonadati</taxon>
        <taxon>Pseudomonadota</taxon>
        <taxon>Gammaproteobacteria</taxon>
        <taxon>Pseudomonadales</taxon>
        <taxon>Pseudomonadaceae</taxon>
        <taxon>Pseudomonas</taxon>
    </lineage>
</organism>
<gene>
    <name evidence="2" type="ORF">HU718_012770</name>
</gene>
<proteinExistence type="predicted"/>
<accession>A0ABX8Q4H5</accession>
<dbReference type="Proteomes" id="UP000646386">
    <property type="component" value="Chromosome"/>
</dbReference>
<dbReference type="Pfam" id="PF24693">
    <property type="entry name" value="DUF7660"/>
    <property type="match status" value="1"/>
</dbReference>